<dbReference type="Proteomes" id="UP000050471">
    <property type="component" value="Unassembled WGS sequence"/>
</dbReference>
<protein>
    <recommendedName>
        <fullName evidence="3">ClpX-type ZB domain-containing protein</fullName>
    </recommendedName>
</protein>
<comment type="caution">
    <text evidence="1">The sequence shown here is derived from an EMBL/GenBank/DDBJ whole genome shotgun (WGS) entry which is preliminary data.</text>
</comment>
<gene>
    <name evidence="1" type="ORF">AKJ29_02500</name>
</gene>
<dbReference type="EMBL" id="LKBA01000007">
    <property type="protein sequence ID" value="KPN63038.1"/>
    <property type="molecule type" value="Genomic_DNA"/>
</dbReference>
<evidence type="ECO:0000313" key="1">
    <source>
        <dbReference type="EMBL" id="KPN63038.1"/>
    </source>
</evidence>
<dbReference type="AlphaFoldDB" id="A0A0P7I248"/>
<evidence type="ECO:0000313" key="2">
    <source>
        <dbReference type="Proteomes" id="UP000050471"/>
    </source>
</evidence>
<sequence>MSGPAILPPMTCRKCGASNPVIFLAPVIVTGSGTCICLDCAEAREWLDPDGNLKAGIEL</sequence>
<dbReference type="RefSeq" id="WP_055190653.1">
    <property type="nucleotide sequence ID" value="NZ_FPBS01000010.1"/>
</dbReference>
<organism evidence="1 2">
    <name type="scientific">Aliiroseovarius crassostreae</name>
    <dbReference type="NCBI Taxonomy" id="154981"/>
    <lineage>
        <taxon>Bacteria</taxon>
        <taxon>Pseudomonadati</taxon>
        <taxon>Pseudomonadota</taxon>
        <taxon>Alphaproteobacteria</taxon>
        <taxon>Rhodobacterales</taxon>
        <taxon>Paracoccaceae</taxon>
        <taxon>Aliiroseovarius</taxon>
    </lineage>
</organism>
<reference evidence="1 2" key="1">
    <citation type="submission" date="2015-09" db="EMBL/GenBank/DDBJ databases">
        <title>Draft genome sequence of Aliiroseovarius crassostreae CV919-312TSm, the causative agent of Roseovarius Oyster Disease (formerly Juvenile Oyster Disease).</title>
        <authorList>
            <person name="Kessner L."/>
            <person name="Spinard E."/>
            <person name="Nelson D."/>
        </authorList>
    </citation>
    <scope>NUCLEOTIDE SEQUENCE [LARGE SCALE GENOMIC DNA]</scope>
    <source>
        <strain evidence="1 2">CV919-312</strain>
    </source>
</reference>
<proteinExistence type="predicted"/>
<keyword evidence="2" id="KW-1185">Reference proteome</keyword>
<evidence type="ECO:0008006" key="3">
    <source>
        <dbReference type="Google" id="ProtNLM"/>
    </source>
</evidence>
<dbReference type="OrthoDB" id="7775274at2"/>
<name>A0A0P7I248_9RHOB</name>
<accession>A0A0P7I248</accession>